<organism evidence="1 2">
    <name type="scientific">Tianweitania sediminis</name>
    <dbReference type="NCBI Taxonomy" id="1502156"/>
    <lineage>
        <taxon>Bacteria</taxon>
        <taxon>Pseudomonadati</taxon>
        <taxon>Pseudomonadota</taxon>
        <taxon>Alphaproteobacteria</taxon>
        <taxon>Hyphomicrobiales</taxon>
        <taxon>Phyllobacteriaceae</taxon>
        <taxon>Tianweitania</taxon>
    </lineage>
</organism>
<name>A0A8J7QYZ3_9HYPH</name>
<dbReference type="SUPFAM" id="SSF53335">
    <property type="entry name" value="S-adenosyl-L-methionine-dependent methyltransferases"/>
    <property type="match status" value="1"/>
</dbReference>
<keyword evidence="2" id="KW-1185">Reference proteome</keyword>
<dbReference type="PANTHER" id="PTHR43861">
    <property type="entry name" value="TRANS-ACONITATE 2-METHYLTRANSFERASE-RELATED"/>
    <property type="match status" value="1"/>
</dbReference>
<dbReference type="GO" id="GO:0008168">
    <property type="term" value="F:methyltransferase activity"/>
    <property type="evidence" value="ECO:0007669"/>
    <property type="project" value="UniProtKB-KW"/>
</dbReference>
<sequence>MSDAVAWHDGIADRFDAAYTRARGFRERKMVWSRLISRYAPAGARVLDAGCGSGVLTAVAAEHAAHVLAVDGSAAMLDLARRRIAIEGLAHVVLRLAMIDERVLAQEAPFDLVLCSSVLEYVDDFWGTVDTLVSALAHDGMLLFSVPNSHSVYRHAERLMFRLCGWPRYRRHVRHIIALEALQRELAQRNLEVMETVYYAPAPVLSPVLRALGAARFSDTLVVLACRHRR</sequence>
<dbReference type="AlphaFoldDB" id="A0A8J7QYZ3"/>
<proteinExistence type="predicted"/>
<dbReference type="InterPro" id="IPR029063">
    <property type="entry name" value="SAM-dependent_MTases_sf"/>
</dbReference>
<keyword evidence="1" id="KW-0808">Transferase</keyword>
<evidence type="ECO:0000313" key="2">
    <source>
        <dbReference type="Proteomes" id="UP000666240"/>
    </source>
</evidence>
<dbReference type="EMBL" id="JAGIYY010000002">
    <property type="protein sequence ID" value="MBP0438575.1"/>
    <property type="molecule type" value="Genomic_DNA"/>
</dbReference>
<dbReference type="Gene3D" id="3.40.50.150">
    <property type="entry name" value="Vaccinia Virus protein VP39"/>
    <property type="match status" value="1"/>
</dbReference>
<protein>
    <submittedName>
        <fullName evidence="1">Methyltransferase domain-containing protein</fullName>
    </submittedName>
</protein>
<dbReference type="CDD" id="cd02440">
    <property type="entry name" value="AdoMet_MTases"/>
    <property type="match status" value="1"/>
</dbReference>
<dbReference type="RefSeq" id="WP_209334607.1">
    <property type="nucleotide sequence ID" value="NZ_JAGIYY010000002.1"/>
</dbReference>
<dbReference type="Proteomes" id="UP000666240">
    <property type="component" value="Unassembled WGS sequence"/>
</dbReference>
<keyword evidence="1" id="KW-0489">Methyltransferase</keyword>
<accession>A0A8J7QYZ3</accession>
<dbReference type="Pfam" id="PF13489">
    <property type="entry name" value="Methyltransf_23"/>
    <property type="match status" value="1"/>
</dbReference>
<gene>
    <name evidence="1" type="ORF">J5Y06_07945</name>
</gene>
<evidence type="ECO:0000313" key="1">
    <source>
        <dbReference type="EMBL" id="MBP0438575.1"/>
    </source>
</evidence>
<comment type="caution">
    <text evidence="1">The sequence shown here is derived from an EMBL/GenBank/DDBJ whole genome shotgun (WGS) entry which is preliminary data.</text>
</comment>
<dbReference type="GO" id="GO:0032259">
    <property type="term" value="P:methylation"/>
    <property type="evidence" value="ECO:0007669"/>
    <property type="project" value="UniProtKB-KW"/>
</dbReference>
<reference evidence="1" key="1">
    <citation type="submission" date="2021-03" db="EMBL/GenBank/DDBJ databases">
        <title>Genome sequencing and assembly of Tianweitania sediminis.</title>
        <authorList>
            <person name="Chhetri G."/>
        </authorList>
    </citation>
    <scope>NUCLEOTIDE SEQUENCE</scope>
    <source>
        <strain evidence="1">Z8</strain>
    </source>
</reference>